<accession>A0ACC6MDE1</accession>
<organism evidence="1 2">
    <name type="scientific">Mycolicibacterium parafortuitum</name>
    <name type="common">Mycobacterium parafortuitum</name>
    <dbReference type="NCBI Taxonomy" id="39692"/>
    <lineage>
        <taxon>Bacteria</taxon>
        <taxon>Bacillati</taxon>
        <taxon>Actinomycetota</taxon>
        <taxon>Actinomycetes</taxon>
        <taxon>Mycobacteriales</taxon>
        <taxon>Mycobacteriaceae</taxon>
        <taxon>Mycolicibacterium</taxon>
    </lineage>
</organism>
<keyword evidence="2" id="KW-1185">Reference proteome</keyword>
<proteinExistence type="predicted"/>
<evidence type="ECO:0000313" key="1">
    <source>
        <dbReference type="EMBL" id="MDZ5084977.1"/>
    </source>
</evidence>
<dbReference type="Proteomes" id="UP001289645">
    <property type="component" value="Unassembled WGS sequence"/>
</dbReference>
<comment type="caution">
    <text evidence="1">The sequence shown here is derived from an EMBL/GenBank/DDBJ whole genome shotgun (WGS) entry which is preliminary data.</text>
</comment>
<name>A0ACC6MDE1_MYCPF</name>
<protein>
    <submittedName>
        <fullName evidence="1">NUDIX domain-containing protein</fullName>
    </submittedName>
</protein>
<reference evidence="1 2" key="1">
    <citation type="journal article" date="2021" name="Chemosphere">
        <title>Bioballs carrying a syntrophic Rhodococcus and Mycolicibacterium consortium for simultaneous sorption and biodegradation of fuel oil in contaminated freshwater.</title>
        <authorList>
            <person name="Naloka K."/>
            <person name="Polrit D."/>
            <person name="Muangchinda C."/>
            <person name="Thoetkiattikul H."/>
            <person name="Pinyakong O."/>
        </authorList>
    </citation>
    <scope>NUCLEOTIDE SEQUENCE [LARGE SCALE GENOMIC DNA]</scope>
    <source>
        <strain evidence="1 2">J101</strain>
    </source>
</reference>
<dbReference type="EMBL" id="JAOXLN010000004">
    <property type="protein sequence ID" value="MDZ5084977.1"/>
    <property type="molecule type" value="Genomic_DNA"/>
</dbReference>
<evidence type="ECO:0000313" key="2">
    <source>
        <dbReference type="Proteomes" id="UP001289645"/>
    </source>
</evidence>
<sequence>MSDHPHPLTPDEFRDIYSKVPRLTVEVVLRSPAGVLLTLRDIEPCRGLWHLPGGTVRYGEKLLDAVRRVAARELGIEVVAARPLGYIEYPSHHENGLDSPVGIAFEVVDYTGVIHPNAEAADTRWFAGMPAAMHREQADFLRSHSDGAFHRPIASQPRP</sequence>
<gene>
    <name evidence="1" type="ORF">OHX15_06210</name>
</gene>